<proteinExistence type="predicted"/>
<keyword evidence="6" id="KW-1185">Reference proteome</keyword>
<dbReference type="GO" id="GO:0016709">
    <property type="term" value="F:oxidoreductase activity, acting on paired donors, with incorporation or reduction of molecular oxygen, NAD(P)H as one donor, and incorporation of one atom of oxygen"/>
    <property type="evidence" value="ECO:0007669"/>
    <property type="project" value="UniProtKB-ARBA"/>
</dbReference>
<evidence type="ECO:0000259" key="4">
    <source>
        <dbReference type="Pfam" id="PF01494"/>
    </source>
</evidence>
<keyword evidence="3" id="KW-0560">Oxidoreductase</keyword>
<dbReference type="EMBL" id="LYCR01000046">
    <property type="protein sequence ID" value="OGM45127.1"/>
    <property type="molecule type" value="Genomic_DNA"/>
</dbReference>
<name>A0A1F8A0C3_9EURO</name>
<dbReference type="SUPFAM" id="SSF51905">
    <property type="entry name" value="FAD/NAD(P)-binding domain"/>
    <property type="match status" value="1"/>
</dbReference>
<evidence type="ECO:0000256" key="3">
    <source>
        <dbReference type="ARBA" id="ARBA00023002"/>
    </source>
</evidence>
<dbReference type="RefSeq" id="XP_022388844.1">
    <property type="nucleotide sequence ID" value="XM_022533757.1"/>
</dbReference>
<gene>
    <name evidence="5" type="ORF">ABOM_006628</name>
</gene>
<dbReference type="Gene3D" id="3.30.9.10">
    <property type="entry name" value="D-Amino Acid Oxidase, subunit A, domain 2"/>
    <property type="match status" value="1"/>
</dbReference>
<evidence type="ECO:0000313" key="6">
    <source>
        <dbReference type="Proteomes" id="UP000179179"/>
    </source>
</evidence>
<dbReference type="PANTHER" id="PTHR43004">
    <property type="entry name" value="TRK SYSTEM POTASSIUM UPTAKE PROTEIN"/>
    <property type="match status" value="1"/>
</dbReference>
<evidence type="ECO:0000256" key="2">
    <source>
        <dbReference type="ARBA" id="ARBA00022827"/>
    </source>
</evidence>
<dbReference type="Gene3D" id="3.40.30.120">
    <property type="match status" value="1"/>
</dbReference>
<dbReference type="PRINTS" id="PR00420">
    <property type="entry name" value="RNGMNOXGNASE"/>
</dbReference>
<dbReference type="OrthoDB" id="2690153at2759"/>
<dbReference type="Pfam" id="PF01494">
    <property type="entry name" value="FAD_binding_3"/>
    <property type="match status" value="1"/>
</dbReference>
<dbReference type="InterPro" id="IPR002938">
    <property type="entry name" value="FAD-bd"/>
</dbReference>
<reference evidence="5 6" key="1">
    <citation type="journal article" date="2016" name="Genome Biol. Evol.">
        <title>Draft genome sequence of an aflatoxigenic Aspergillus species, A. bombycis.</title>
        <authorList>
            <person name="Moore G.G."/>
            <person name="Mack B.M."/>
            <person name="Beltz S.B."/>
            <person name="Gilbert M.K."/>
        </authorList>
    </citation>
    <scope>NUCLEOTIDE SEQUENCE [LARGE SCALE GENOMIC DNA]</scope>
    <source>
        <strain evidence="6">NRRL 26010</strain>
    </source>
</reference>
<dbReference type="AlphaFoldDB" id="A0A1F8A0C3"/>
<dbReference type="InterPro" id="IPR050641">
    <property type="entry name" value="RIFMO-like"/>
</dbReference>
<keyword evidence="1" id="KW-0285">Flavoprotein</keyword>
<dbReference type="Proteomes" id="UP000179179">
    <property type="component" value="Unassembled WGS sequence"/>
</dbReference>
<evidence type="ECO:0000256" key="1">
    <source>
        <dbReference type="ARBA" id="ARBA00022630"/>
    </source>
</evidence>
<dbReference type="PANTHER" id="PTHR43004:SF8">
    <property type="entry name" value="FAD-BINDING DOMAIN-CONTAINING PROTEIN-RELATED"/>
    <property type="match status" value="1"/>
</dbReference>
<dbReference type="STRING" id="109264.A0A1F8A0C3"/>
<accession>A0A1F8A0C3</accession>
<organism evidence="5 6">
    <name type="scientific">Aspergillus bombycis</name>
    <dbReference type="NCBI Taxonomy" id="109264"/>
    <lineage>
        <taxon>Eukaryota</taxon>
        <taxon>Fungi</taxon>
        <taxon>Dikarya</taxon>
        <taxon>Ascomycota</taxon>
        <taxon>Pezizomycotina</taxon>
        <taxon>Eurotiomycetes</taxon>
        <taxon>Eurotiomycetidae</taxon>
        <taxon>Eurotiales</taxon>
        <taxon>Aspergillaceae</taxon>
        <taxon>Aspergillus</taxon>
    </lineage>
</organism>
<dbReference type="InterPro" id="IPR036188">
    <property type="entry name" value="FAD/NAD-bd_sf"/>
</dbReference>
<feature type="domain" description="FAD-binding" evidence="4">
    <location>
        <begin position="7"/>
        <end position="379"/>
    </location>
</feature>
<dbReference type="GeneID" id="34450018"/>
<keyword evidence="2" id="KW-0274">FAD</keyword>
<comment type="caution">
    <text evidence="5">The sequence shown here is derived from an EMBL/GenBank/DDBJ whole genome shotgun (WGS) entry which is preliminary data.</text>
</comment>
<dbReference type="Pfam" id="PF21274">
    <property type="entry name" value="Rng_hyd_C"/>
    <property type="match status" value="1"/>
</dbReference>
<dbReference type="Gene3D" id="3.50.50.60">
    <property type="entry name" value="FAD/NAD(P)-binding domain"/>
    <property type="match status" value="1"/>
</dbReference>
<dbReference type="GO" id="GO:0071949">
    <property type="term" value="F:FAD binding"/>
    <property type="evidence" value="ECO:0007669"/>
    <property type="project" value="InterPro"/>
</dbReference>
<protein>
    <recommendedName>
        <fullName evidence="4">FAD-binding domain-containing protein</fullName>
    </recommendedName>
</protein>
<evidence type="ECO:0000313" key="5">
    <source>
        <dbReference type="EMBL" id="OGM45127.1"/>
    </source>
</evidence>
<sequence length="599" mass="66401">MSLNVQTQFLVVGAGPAGLGLACFLGQHGLEGLVISKASGTADTPRAHSFNPFAFECLRDLGIEHEALQQSVRGRAFQSMRWSRSMIGEEYAKVLGWAEHPSCIGNAFGVTPCEYAEFSQSELEPLLVRYASHHNFDVRFSTELVGVQELGRDDAQAGYICTIRDNISHSTFQIRTQYLFGADGARSQVARLLDFKYISKPSGGKACNILIHADLTSHMHEDRHAALHWILKPDRSSFFGLVAHLRMVRPWNRWVLVGFGPNGSDPFEGLTSQSPELIDCIRDLIGDQSVDIEILQMDHWTVRESIAEAYSIDDTNVFLLGDAAHRHPPAFGLGSNTCVQDAYNLAWKVAYVSKGLAGHQLLHSYSKERQPVGAMLVREANNGLHAQKDVWQSVGMFAATPEEGAKQLAKLSEASDEGAAYREKIQNAMKRIETELHSWGAAYNQWYESAAVHLADEEHSRPELEGNPILQVQVTTYPGSRLPHAWLDIPTRRNKISTHDLAGKGAFCLFTGIGGEGWKEAAKNITNSTGIPINAYGIGFGLDYSDVHRDWHDNRGVEESGCVLVRPDRFVAWRSKKVVPDCQGKLMHVLNSILCREQV</sequence>